<evidence type="ECO:0000313" key="11">
    <source>
        <dbReference type="EMBL" id="SHH78442.1"/>
    </source>
</evidence>
<feature type="transmembrane region" description="Helical" evidence="10">
    <location>
        <begin position="201"/>
        <end position="222"/>
    </location>
</feature>
<feature type="transmembrane region" description="Helical" evidence="10">
    <location>
        <begin position="175"/>
        <end position="195"/>
    </location>
</feature>
<dbReference type="PIRSF" id="PIRSF006603">
    <property type="entry name" value="DinF"/>
    <property type="match status" value="1"/>
</dbReference>
<accession>A0A1M5VT65</accession>
<name>A0A1M5VT65_9BACI</name>
<dbReference type="GO" id="GO:0015297">
    <property type="term" value="F:antiporter activity"/>
    <property type="evidence" value="ECO:0007669"/>
    <property type="project" value="InterPro"/>
</dbReference>
<keyword evidence="8 10" id="KW-0472">Membrane</keyword>
<feature type="transmembrane region" description="Helical" evidence="10">
    <location>
        <begin position="243"/>
        <end position="273"/>
    </location>
</feature>
<evidence type="ECO:0000256" key="6">
    <source>
        <dbReference type="ARBA" id="ARBA00022692"/>
    </source>
</evidence>
<keyword evidence="7 10" id="KW-1133">Transmembrane helix</keyword>
<dbReference type="Proteomes" id="UP000184079">
    <property type="component" value="Unassembled WGS sequence"/>
</dbReference>
<dbReference type="InterPro" id="IPR051327">
    <property type="entry name" value="MATE_MepA_subfamily"/>
</dbReference>
<dbReference type="InterPro" id="IPR048279">
    <property type="entry name" value="MdtK-like"/>
</dbReference>
<feature type="transmembrane region" description="Helical" evidence="10">
    <location>
        <begin position="285"/>
        <end position="309"/>
    </location>
</feature>
<dbReference type="PANTHER" id="PTHR43823:SF4">
    <property type="entry name" value="SPORULATION PROTEIN YKVU"/>
    <property type="match status" value="1"/>
</dbReference>
<evidence type="ECO:0000256" key="10">
    <source>
        <dbReference type="SAM" id="Phobius"/>
    </source>
</evidence>
<feature type="transmembrane region" description="Helical" evidence="10">
    <location>
        <begin position="364"/>
        <end position="384"/>
    </location>
</feature>
<evidence type="ECO:0000256" key="3">
    <source>
        <dbReference type="ARBA" id="ARBA00022106"/>
    </source>
</evidence>
<dbReference type="GO" id="GO:0046677">
    <property type="term" value="P:response to antibiotic"/>
    <property type="evidence" value="ECO:0007669"/>
    <property type="project" value="UniProtKB-KW"/>
</dbReference>
<evidence type="ECO:0000313" key="12">
    <source>
        <dbReference type="Proteomes" id="UP000184079"/>
    </source>
</evidence>
<dbReference type="PANTHER" id="PTHR43823">
    <property type="entry name" value="SPORULATION PROTEIN YKVU"/>
    <property type="match status" value="1"/>
</dbReference>
<dbReference type="AlphaFoldDB" id="A0A1M5VT65"/>
<dbReference type="EMBL" id="FQXD01000013">
    <property type="protein sequence ID" value="SHH78442.1"/>
    <property type="molecule type" value="Genomic_DNA"/>
</dbReference>
<dbReference type="InterPro" id="IPR002528">
    <property type="entry name" value="MATE_fam"/>
</dbReference>
<feature type="transmembrane region" description="Helical" evidence="10">
    <location>
        <begin position="422"/>
        <end position="441"/>
    </location>
</feature>
<evidence type="ECO:0000256" key="1">
    <source>
        <dbReference type="ARBA" id="ARBA00004651"/>
    </source>
</evidence>
<evidence type="ECO:0000256" key="5">
    <source>
        <dbReference type="ARBA" id="ARBA00022475"/>
    </source>
</evidence>
<feature type="transmembrane region" description="Helical" evidence="10">
    <location>
        <begin position="23"/>
        <end position="43"/>
    </location>
</feature>
<feature type="transmembrane region" description="Helical" evidence="10">
    <location>
        <begin position="63"/>
        <end position="88"/>
    </location>
</feature>
<protein>
    <recommendedName>
        <fullName evidence="3">Multidrug export protein MepA</fullName>
    </recommendedName>
</protein>
<dbReference type="GO" id="GO:0042910">
    <property type="term" value="F:xenobiotic transmembrane transporter activity"/>
    <property type="evidence" value="ECO:0007669"/>
    <property type="project" value="InterPro"/>
</dbReference>
<evidence type="ECO:0000256" key="4">
    <source>
        <dbReference type="ARBA" id="ARBA00022448"/>
    </source>
</evidence>
<feature type="transmembrane region" description="Helical" evidence="10">
    <location>
        <begin position="329"/>
        <end position="352"/>
    </location>
</feature>
<dbReference type="InterPro" id="IPR045070">
    <property type="entry name" value="MATE_MepA-like"/>
</dbReference>
<keyword evidence="9" id="KW-0046">Antibiotic resistance</keyword>
<gene>
    <name evidence="11" type="ORF">SAMN05421807_113114</name>
</gene>
<proteinExistence type="inferred from homology"/>
<comment type="subcellular location">
    <subcellularLocation>
        <location evidence="1">Cell membrane</location>
        <topology evidence="1">Multi-pass membrane protein</topology>
    </subcellularLocation>
</comment>
<reference evidence="12" key="1">
    <citation type="submission" date="2016-11" db="EMBL/GenBank/DDBJ databases">
        <authorList>
            <person name="Varghese N."/>
            <person name="Submissions S."/>
        </authorList>
    </citation>
    <scope>NUCLEOTIDE SEQUENCE [LARGE SCALE GENOMIC DNA]</scope>
    <source>
        <strain evidence="12">CGMCC 1.6496</strain>
    </source>
</reference>
<evidence type="ECO:0000256" key="9">
    <source>
        <dbReference type="ARBA" id="ARBA00023251"/>
    </source>
</evidence>
<feature type="transmembrane region" description="Helical" evidence="10">
    <location>
        <begin position="396"/>
        <end position="416"/>
    </location>
</feature>
<keyword evidence="12" id="KW-1185">Reference proteome</keyword>
<evidence type="ECO:0000256" key="8">
    <source>
        <dbReference type="ARBA" id="ARBA00023136"/>
    </source>
</evidence>
<feature type="transmembrane region" description="Helical" evidence="10">
    <location>
        <begin position="143"/>
        <end position="163"/>
    </location>
</feature>
<sequence>MNWGDVMSIVEQKLGSQPVKKSFFQYFLPTILGMMLMSVNIVIDGIFVGNGVGSLALASVNIAVPVFSIIISISLLIGVGGGTLYSIAVGSGDKEKAKRLYTISIVLVTIISLCISVFGLLFMEPLARLFGANAETLPYALDYMRILFLFSLVLALEVCLSIFVRNDGDPQLAMIGLIVAAVVNVILNYVMLFILEWEVTGAAIATSVATLIGLIIYSLHFFKKGSGLKLTKIVWKKADLKQISAIGLPSFLSEAGIGIFVMGYNIAIAYYAGTNGLAAFSVINYLHTFMLLAFIGIGSSIQPMISYYYGAKKFTSIKETVKIAELTGFLLGGLFLVIGYLGADLLVSIFGIESNEIKNLAVRGIKLFFLGYLFMGVNFIYMTYYQSIGYVRPSVGITLFRGFILLIVMLLILPLLLGTTGVWLALPVSETIVALVLLLVARKGVMHNQLETRGF</sequence>
<dbReference type="Pfam" id="PF01554">
    <property type="entry name" value="MatE"/>
    <property type="match status" value="2"/>
</dbReference>
<dbReference type="GO" id="GO:0005886">
    <property type="term" value="C:plasma membrane"/>
    <property type="evidence" value="ECO:0007669"/>
    <property type="project" value="UniProtKB-SubCell"/>
</dbReference>
<feature type="transmembrane region" description="Helical" evidence="10">
    <location>
        <begin position="100"/>
        <end position="123"/>
    </location>
</feature>
<keyword evidence="4" id="KW-0813">Transport</keyword>
<evidence type="ECO:0000256" key="7">
    <source>
        <dbReference type="ARBA" id="ARBA00022989"/>
    </source>
</evidence>
<dbReference type="NCBIfam" id="TIGR00797">
    <property type="entry name" value="matE"/>
    <property type="match status" value="1"/>
</dbReference>
<comment type="similarity">
    <text evidence="2">Belongs to the multi antimicrobial extrusion (MATE) (TC 2.A.66.1) family. MepA subfamily.</text>
</comment>
<evidence type="ECO:0000256" key="2">
    <source>
        <dbReference type="ARBA" id="ARBA00008417"/>
    </source>
</evidence>
<dbReference type="CDD" id="cd13143">
    <property type="entry name" value="MATE_MepA_like"/>
    <property type="match status" value="1"/>
</dbReference>
<keyword evidence="6 10" id="KW-0812">Transmembrane</keyword>
<organism evidence="11 12">
    <name type="scientific">Virgibacillus chiguensis</name>
    <dbReference type="NCBI Taxonomy" id="411959"/>
    <lineage>
        <taxon>Bacteria</taxon>
        <taxon>Bacillati</taxon>
        <taxon>Bacillota</taxon>
        <taxon>Bacilli</taxon>
        <taxon>Bacillales</taxon>
        <taxon>Bacillaceae</taxon>
        <taxon>Virgibacillus</taxon>
    </lineage>
</organism>
<keyword evidence="5" id="KW-1003">Cell membrane</keyword>